<gene>
    <name evidence="2" type="ORF">CWN80_12650</name>
</gene>
<keyword evidence="3" id="KW-1185">Reference proteome</keyword>
<feature type="domain" description="N-acetyltransferase" evidence="1">
    <location>
        <begin position="187"/>
        <end position="334"/>
    </location>
</feature>
<evidence type="ECO:0000313" key="2">
    <source>
        <dbReference type="EMBL" id="RWU82088.1"/>
    </source>
</evidence>
<dbReference type="RefSeq" id="WP_128277392.1">
    <property type="nucleotide sequence ID" value="NZ_PIPF01000012.1"/>
</dbReference>
<dbReference type="Pfam" id="PF24553">
    <property type="entry name" value="Rv0428c_C"/>
    <property type="match status" value="1"/>
</dbReference>
<dbReference type="InterPro" id="IPR016181">
    <property type="entry name" value="Acyl_CoA_acyltransferase"/>
</dbReference>
<dbReference type="InterPro" id="IPR056934">
    <property type="entry name" value="SH3_Rv0428c"/>
</dbReference>
<protein>
    <submittedName>
        <fullName evidence="2">GNAT family N-acetyltransferase</fullName>
    </submittedName>
</protein>
<evidence type="ECO:0000259" key="1">
    <source>
        <dbReference type="PROSITE" id="PS51186"/>
    </source>
</evidence>
<dbReference type="PROSITE" id="PS51186">
    <property type="entry name" value="GNAT"/>
    <property type="match status" value="1"/>
</dbReference>
<sequence length="334" mass="35633">MSDVTVGLTTGGRVAVRSRIDPPPACGPTLTDTVGELLRLDEETLTVRTRHGDVTLRREHVVASRAIPPRPARRGAPHRAIGIEDLHLVMTRGQPGLAEARLGAKGAGWLLRAGAGWTGRSNSALPVGDPGMPLDAAVDAVEAWYDERGLPPLLMLPRPPRARTADDPLGALLLVRGWRELPPADVLTGRTADLVAHVDPPAGVSLTSSGAPDEAWFTGSSPRLRDHLDAARQVLALPPRQVFLTAHDEGGVAGVARVAMNDGWAGVFGVHVSPAHRGRGLGRWLTVEALRAAERAGATLTYLQVEQDNAPAQHLYRSLGLTPHHDYVYLARRG</sequence>
<dbReference type="Pfam" id="PF24551">
    <property type="entry name" value="SH3_Rv0428c"/>
    <property type="match status" value="1"/>
</dbReference>
<organism evidence="2 3">
    <name type="scientific">Janibacter hoylei PVAS-1</name>
    <dbReference type="NCBI Taxonomy" id="1210046"/>
    <lineage>
        <taxon>Bacteria</taxon>
        <taxon>Bacillati</taxon>
        <taxon>Actinomycetota</taxon>
        <taxon>Actinomycetes</taxon>
        <taxon>Micrococcales</taxon>
        <taxon>Intrasporangiaceae</taxon>
        <taxon>Janibacter</taxon>
    </lineage>
</organism>
<dbReference type="SUPFAM" id="SSF55729">
    <property type="entry name" value="Acyl-CoA N-acyltransferases (Nat)"/>
    <property type="match status" value="1"/>
</dbReference>
<dbReference type="InterPro" id="IPR056935">
    <property type="entry name" value="Rv0428c-like_C"/>
</dbReference>
<dbReference type="EMBL" id="PIPF01000012">
    <property type="protein sequence ID" value="RWU82088.1"/>
    <property type="molecule type" value="Genomic_DNA"/>
</dbReference>
<evidence type="ECO:0000313" key="3">
    <source>
        <dbReference type="Proteomes" id="UP000288711"/>
    </source>
</evidence>
<name>A0A444B173_9MICO</name>
<reference evidence="2 3" key="1">
    <citation type="journal article" date="2009" name="Int. J. Syst. Evol. Microbiol.">
        <title>Janibacter hoylei sp. nov., Bacillus isronensis sp. nov. and Bacillus aryabhattai sp. nov., isolated from cryotubes used for collecting air from the upper atmosphere.</title>
        <authorList>
            <person name="Shivaji S."/>
            <person name="Chaturvedi P."/>
            <person name="Begum Z."/>
            <person name="Pindi P.K."/>
            <person name="Manorama R."/>
            <person name="Padmanaban D.A."/>
            <person name="Shouche Y.S."/>
            <person name="Pawar S."/>
            <person name="Vaishampayan P."/>
            <person name="Dutt C.B."/>
            <person name="Datta G.N."/>
            <person name="Manchanda R.K."/>
            <person name="Rao U.R."/>
            <person name="Bhargava P.M."/>
            <person name="Narlikar J.V."/>
        </authorList>
    </citation>
    <scope>NUCLEOTIDE SEQUENCE [LARGE SCALE GENOMIC DNA]</scope>
    <source>
        <strain evidence="2 3">PVAS-1</strain>
    </source>
</reference>
<dbReference type="CDD" id="cd04301">
    <property type="entry name" value="NAT_SF"/>
    <property type="match status" value="1"/>
</dbReference>
<dbReference type="Gene3D" id="3.40.630.30">
    <property type="match status" value="1"/>
</dbReference>
<dbReference type="GO" id="GO:0016747">
    <property type="term" value="F:acyltransferase activity, transferring groups other than amino-acyl groups"/>
    <property type="evidence" value="ECO:0007669"/>
    <property type="project" value="InterPro"/>
</dbReference>
<keyword evidence="2" id="KW-0808">Transferase</keyword>
<proteinExistence type="predicted"/>
<dbReference type="PANTHER" id="PTHR43072">
    <property type="entry name" value="N-ACETYLTRANSFERASE"/>
    <property type="match status" value="1"/>
</dbReference>
<dbReference type="AlphaFoldDB" id="A0A444B173"/>
<dbReference type="Proteomes" id="UP000288711">
    <property type="component" value="Unassembled WGS sequence"/>
</dbReference>
<accession>A0A444B173</accession>
<comment type="caution">
    <text evidence="2">The sequence shown here is derived from an EMBL/GenBank/DDBJ whole genome shotgun (WGS) entry which is preliminary data.</text>
</comment>
<dbReference type="InterPro" id="IPR000182">
    <property type="entry name" value="GNAT_dom"/>
</dbReference>